<gene>
    <name evidence="2" type="ORF">QYF61_010790</name>
</gene>
<name>A0AAN7NXN7_MYCAM</name>
<evidence type="ECO:0000313" key="3">
    <source>
        <dbReference type="Proteomes" id="UP001333110"/>
    </source>
</evidence>
<evidence type="ECO:0000313" key="2">
    <source>
        <dbReference type="EMBL" id="KAK4819696.1"/>
    </source>
</evidence>
<comment type="caution">
    <text evidence="2">The sequence shown here is derived from an EMBL/GenBank/DDBJ whole genome shotgun (WGS) entry which is preliminary data.</text>
</comment>
<dbReference type="Proteomes" id="UP001333110">
    <property type="component" value="Unassembled WGS sequence"/>
</dbReference>
<accession>A0AAN7NXN7</accession>
<proteinExistence type="predicted"/>
<protein>
    <submittedName>
        <fullName evidence="2">Uncharacterized protein</fullName>
    </submittedName>
</protein>
<keyword evidence="3" id="KW-1185">Reference proteome</keyword>
<evidence type="ECO:0000256" key="1">
    <source>
        <dbReference type="SAM" id="MobiDB-lite"/>
    </source>
</evidence>
<dbReference type="AlphaFoldDB" id="A0AAN7NXN7"/>
<dbReference type="EMBL" id="JAUNZN010000006">
    <property type="protein sequence ID" value="KAK4819696.1"/>
    <property type="molecule type" value="Genomic_DNA"/>
</dbReference>
<sequence length="119" mass="12897">MVPGKPRLTQSWDMQGMSGQQDELPLLEWLMSLQSCCSSSSQGHEDQGRSSVTGERQMLHPPSKKRVAGLTKGKSGLANLLASHDEMDGFVGKGRAVGTIYLSFSEAFNTMSHKVLASK</sequence>
<feature type="region of interest" description="Disordered" evidence="1">
    <location>
        <begin position="38"/>
        <end position="71"/>
    </location>
</feature>
<organism evidence="2 3">
    <name type="scientific">Mycteria americana</name>
    <name type="common">Wood stork</name>
    <dbReference type="NCBI Taxonomy" id="33587"/>
    <lineage>
        <taxon>Eukaryota</taxon>
        <taxon>Metazoa</taxon>
        <taxon>Chordata</taxon>
        <taxon>Craniata</taxon>
        <taxon>Vertebrata</taxon>
        <taxon>Euteleostomi</taxon>
        <taxon>Archelosauria</taxon>
        <taxon>Archosauria</taxon>
        <taxon>Dinosauria</taxon>
        <taxon>Saurischia</taxon>
        <taxon>Theropoda</taxon>
        <taxon>Coelurosauria</taxon>
        <taxon>Aves</taxon>
        <taxon>Neognathae</taxon>
        <taxon>Neoaves</taxon>
        <taxon>Aequornithes</taxon>
        <taxon>Ciconiiformes</taxon>
        <taxon>Ciconiidae</taxon>
        <taxon>Mycteria</taxon>
    </lineage>
</organism>
<reference evidence="2 3" key="1">
    <citation type="journal article" date="2023" name="J. Hered.">
        <title>Chromosome-level genome of the wood stork (Mycteria americana) provides insight into avian chromosome evolution.</title>
        <authorList>
            <person name="Flamio R. Jr."/>
            <person name="Ramstad K.M."/>
        </authorList>
    </citation>
    <scope>NUCLEOTIDE SEQUENCE [LARGE SCALE GENOMIC DNA]</scope>
    <source>
        <strain evidence="2">JAX WOST 10</strain>
    </source>
</reference>